<sequence length="43" mass="4918">MGRSAEAISVAKKGEQIIAKRYEIAGAFERYPPRERLNELDRP</sequence>
<evidence type="ECO:0000313" key="2">
    <source>
        <dbReference type="Proteomes" id="UP000198795"/>
    </source>
</evidence>
<name>A0A1H0IEY2_9HYPH</name>
<reference evidence="1 2" key="1">
    <citation type="submission" date="2016-10" db="EMBL/GenBank/DDBJ databases">
        <authorList>
            <person name="Varghese N."/>
            <person name="Submissions S."/>
        </authorList>
    </citation>
    <scope>NUCLEOTIDE SEQUENCE [LARGE SCALE GENOMIC DNA]</scope>
    <source>
        <strain evidence="1 2">CGMCC 1.6497</strain>
    </source>
</reference>
<protein>
    <submittedName>
        <fullName evidence="1">Uncharacterized protein</fullName>
    </submittedName>
</protein>
<gene>
    <name evidence="1" type="ORF">SAMN04488061_0829</name>
</gene>
<comment type="caution">
    <text evidence="1">The sequence shown here is derived from an EMBL/GenBank/DDBJ whole genome shotgun (WGS) entry which is preliminary data.</text>
</comment>
<organism evidence="1 2">
    <name type="scientific">Filomicrobium insigne</name>
    <dbReference type="NCBI Taxonomy" id="418854"/>
    <lineage>
        <taxon>Bacteria</taxon>
        <taxon>Pseudomonadati</taxon>
        <taxon>Pseudomonadota</taxon>
        <taxon>Alphaproteobacteria</taxon>
        <taxon>Hyphomicrobiales</taxon>
        <taxon>Hyphomicrobiaceae</taxon>
        <taxon>Filomicrobium</taxon>
    </lineage>
</organism>
<dbReference type="EMBL" id="FNJC01000001">
    <property type="protein sequence ID" value="SDO29952.1"/>
    <property type="molecule type" value="Genomic_DNA"/>
</dbReference>
<evidence type="ECO:0000313" key="1">
    <source>
        <dbReference type="EMBL" id="SDO29952.1"/>
    </source>
</evidence>
<keyword evidence="2" id="KW-1185">Reference proteome</keyword>
<proteinExistence type="predicted"/>
<dbReference type="Proteomes" id="UP000198795">
    <property type="component" value="Unassembled WGS sequence"/>
</dbReference>
<accession>A0A1H0IEY2</accession>